<accession>A0A6J4IZC4</accession>
<feature type="region of interest" description="Disordered" evidence="1">
    <location>
        <begin position="1"/>
        <end position="86"/>
    </location>
</feature>
<sequence length="86" mass="9025">DQLRIAGRPVAGRPRLDPRTAAPRVGGAHPRPARRPGVADRGHRQRARSGPVRAARRAGLDPRAVRSHARRDGLAGPAGLRGAAGL</sequence>
<organism evidence="2">
    <name type="scientific">uncultured Blastococcus sp</name>
    <dbReference type="NCBI Taxonomy" id="217144"/>
    <lineage>
        <taxon>Bacteria</taxon>
        <taxon>Bacillati</taxon>
        <taxon>Actinomycetota</taxon>
        <taxon>Actinomycetes</taxon>
        <taxon>Geodermatophilales</taxon>
        <taxon>Geodermatophilaceae</taxon>
        <taxon>Blastococcus</taxon>
        <taxon>environmental samples</taxon>
    </lineage>
</organism>
<feature type="non-terminal residue" evidence="2">
    <location>
        <position position="86"/>
    </location>
</feature>
<dbReference type="AlphaFoldDB" id="A0A6J4IZC4"/>
<name>A0A6J4IZC4_9ACTN</name>
<reference evidence="2" key="1">
    <citation type="submission" date="2020-02" db="EMBL/GenBank/DDBJ databases">
        <authorList>
            <person name="Meier V. D."/>
        </authorList>
    </citation>
    <scope>NUCLEOTIDE SEQUENCE</scope>
    <source>
        <strain evidence="2">AVDCRST_MAG57</strain>
    </source>
</reference>
<gene>
    <name evidence="2" type="ORF">AVDCRST_MAG57-2830</name>
</gene>
<dbReference type="EMBL" id="CADCTI010000235">
    <property type="protein sequence ID" value="CAA9264603.1"/>
    <property type="molecule type" value="Genomic_DNA"/>
</dbReference>
<evidence type="ECO:0000256" key="1">
    <source>
        <dbReference type="SAM" id="MobiDB-lite"/>
    </source>
</evidence>
<evidence type="ECO:0000313" key="2">
    <source>
        <dbReference type="EMBL" id="CAA9264603.1"/>
    </source>
</evidence>
<protein>
    <submittedName>
        <fullName evidence="2">Uncharacterized protein</fullName>
    </submittedName>
</protein>
<proteinExistence type="predicted"/>
<feature type="compositionally biased region" description="Low complexity" evidence="1">
    <location>
        <begin position="74"/>
        <end position="86"/>
    </location>
</feature>
<feature type="non-terminal residue" evidence="2">
    <location>
        <position position="1"/>
    </location>
</feature>